<dbReference type="GO" id="GO:0030289">
    <property type="term" value="C:protein phosphatase 4 complex"/>
    <property type="evidence" value="ECO:0007669"/>
    <property type="project" value="TreeGrafter"/>
</dbReference>
<dbReference type="InterPro" id="IPR006887">
    <property type="entry name" value="P4R3-like_central_dom"/>
</dbReference>
<dbReference type="GO" id="GO:0005654">
    <property type="term" value="C:nucleoplasm"/>
    <property type="evidence" value="ECO:0007669"/>
    <property type="project" value="TreeGrafter"/>
</dbReference>
<reference evidence="5 6" key="1">
    <citation type="submission" date="2016-05" db="EMBL/GenBank/DDBJ databases">
        <title>Genome sequencing reveals origins of a unique bacterial endosymbiosis in the earliest lineages of terrestrial Fungi.</title>
        <authorList>
            <consortium name="DOE Joint Genome Institute"/>
            <person name="Uehling J."/>
            <person name="Gryganskyi A."/>
            <person name="Hameed K."/>
            <person name="Tschaplinski T."/>
            <person name="Misztal P."/>
            <person name="Wu S."/>
            <person name="Desiro A."/>
            <person name="Vande Pol N."/>
            <person name="Du Z.-Y."/>
            <person name="Zienkiewicz A."/>
            <person name="Zienkiewicz K."/>
            <person name="Morin E."/>
            <person name="Tisserant E."/>
            <person name="Splivallo R."/>
            <person name="Hainaut M."/>
            <person name="Henrissat B."/>
            <person name="Ohm R."/>
            <person name="Kuo A."/>
            <person name="Yan J."/>
            <person name="Lipzen A."/>
            <person name="Nolan M."/>
            <person name="Labutti K."/>
            <person name="Barry K."/>
            <person name="Goldstein A."/>
            <person name="Labbe J."/>
            <person name="Schadt C."/>
            <person name="Tuskan G."/>
            <person name="Grigoriev I."/>
            <person name="Martin F."/>
            <person name="Vilgalys R."/>
            <person name="Bonito G."/>
        </authorList>
    </citation>
    <scope>NUCLEOTIDE SEQUENCE [LARGE SCALE GENOMIC DNA]</scope>
    <source>
        <strain evidence="5 6">AG-77</strain>
    </source>
</reference>
<dbReference type="Proteomes" id="UP000078512">
    <property type="component" value="Unassembled WGS sequence"/>
</dbReference>
<dbReference type="Pfam" id="PF04802">
    <property type="entry name" value="PP4R3"/>
    <property type="match status" value="1"/>
</dbReference>
<keyword evidence="2" id="KW-0539">Nucleus</keyword>
<dbReference type="InterPro" id="IPR051137">
    <property type="entry name" value="PP4R3-like"/>
</dbReference>
<dbReference type="GO" id="GO:0006974">
    <property type="term" value="P:DNA damage response"/>
    <property type="evidence" value="ECO:0007669"/>
    <property type="project" value="TreeGrafter"/>
</dbReference>
<organism evidence="5 6">
    <name type="scientific">Linnemannia elongata AG-77</name>
    <dbReference type="NCBI Taxonomy" id="1314771"/>
    <lineage>
        <taxon>Eukaryota</taxon>
        <taxon>Fungi</taxon>
        <taxon>Fungi incertae sedis</taxon>
        <taxon>Mucoromycota</taxon>
        <taxon>Mortierellomycotina</taxon>
        <taxon>Mortierellomycetes</taxon>
        <taxon>Mortierellales</taxon>
        <taxon>Mortierellaceae</taxon>
        <taxon>Linnemannia</taxon>
    </lineage>
</organism>
<feature type="domain" description="Serine/threonine-protein phosphatase 4 regulatory subunit 3-like central" evidence="4">
    <location>
        <begin position="85"/>
        <end position="576"/>
    </location>
</feature>
<evidence type="ECO:0000259" key="4">
    <source>
        <dbReference type="Pfam" id="PF04802"/>
    </source>
</evidence>
<sequence length="767" mass="86151">MTTYSAPYNKNCNAMAMTQHESEEQVPVQPNSPAEATMNLQQQSATPVAIDHDSTTDDDETLTDDLILPNPTTANLMLIKDFLEVMETAHRETQQELHQYIVDEKYIKKLVALLEICEGNSEKPSCLQTLRLVLLHLMNRNDSNIIQEILKTSNFIGCLGIMEYDANLKEGKAQYRQMFSGVGKFKEVVPIDDPYTMKLINQVIRLQFLKDKVLVDTQEVDAISVVTLMIKAKTLELVQDIIYDRQLMKDLFAILKNPSEPKHRRNDVVLFVHQLCTLAKKATINVYRKLCPAGLFELLEFAFVSDDTLVKQAGVDIMHMALETSSRKIRIQIIEQNSHKDSKMFLDAILNQFIAEPNVDFISQFAHVVQTLLDVNPEAIEESNSTSALQGSGPADDDSNLPDPSVEAFLDLFYTQYLTILVKPLLGLTRSSTSLDQRTSARCEEVCKLMTFLVQQHPSQLKVFPTFSRLSEKITLLFKNDAKQLRFEALKFFRACMELNDDYFSRMLIRIKVIHNVIGLLQDTKGNRNAMNSACLAFFDRIRRNNIKLLVSQCATIHKEALEGFKYIPIFKQLLALHTVKGGSSTAGPPSQATTDSAFPNILPHYARPFFKNANKVEGSETDGSSSAPLREYENGVESVDGLMSELFGEDDDDMVSAGHRVPQPNQLRRKLREIDFEETEDCDATAAKDSSSSKRTRLDLDLTTSLPPASPAPVVSTIETKERKPKRKRNDETEEDLKDGAARVQSRAKLDSDVPGITAANTAITA</sequence>
<dbReference type="PANTHER" id="PTHR23318">
    <property type="entry name" value="ATP SYNTHASE GAMMA-RELATED"/>
    <property type="match status" value="1"/>
</dbReference>
<dbReference type="PANTHER" id="PTHR23318:SF0">
    <property type="entry name" value="SERINE_THREONINE-PROTEIN PHOSPHATASE 4 REGULATORY SUBUNIT 3"/>
    <property type="match status" value="1"/>
</dbReference>
<feature type="compositionally biased region" description="Low complexity" evidence="3">
    <location>
        <begin position="702"/>
        <end position="718"/>
    </location>
</feature>
<dbReference type="OrthoDB" id="2409932at2759"/>
<name>A0A197KFX0_9FUNG</name>
<evidence type="ECO:0000256" key="2">
    <source>
        <dbReference type="ARBA" id="ARBA00023242"/>
    </source>
</evidence>
<gene>
    <name evidence="5" type="ORF">K457DRAFT_12571</name>
</gene>
<feature type="region of interest" description="Disordered" evidence="3">
    <location>
        <begin position="681"/>
        <end position="767"/>
    </location>
</feature>
<dbReference type="AlphaFoldDB" id="A0A197KFX0"/>
<dbReference type="GO" id="GO:0072542">
    <property type="term" value="F:protein phosphatase activator activity"/>
    <property type="evidence" value="ECO:0007669"/>
    <property type="project" value="TreeGrafter"/>
</dbReference>
<dbReference type="EMBL" id="KV442012">
    <property type="protein sequence ID" value="OAQ36053.1"/>
    <property type="molecule type" value="Genomic_DNA"/>
</dbReference>
<dbReference type="STRING" id="1314771.A0A197KFX0"/>
<comment type="subcellular location">
    <subcellularLocation>
        <location evidence="1">Nucleus</location>
    </subcellularLocation>
</comment>
<evidence type="ECO:0000256" key="1">
    <source>
        <dbReference type="ARBA" id="ARBA00004123"/>
    </source>
</evidence>
<protein>
    <submittedName>
        <fullName evidence="5">DUF625-domain-containing protein</fullName>
    </submittedName>
</protein>
<dbReference type="InterPro" id="IPR016024">
    <property type="entry name" value="ARM-type_fold"/>
</dbReference>
<accession>A0A197KFX0</accession>
<evidence type="ECO:0000313" key="6">
    <source>
        <dbReference type="Proteomes" id="UP000078512"/>
    </source>
</evidence>
<proteinExistence type="predicted"/>
<keyword evidence="6" id="KW-1185">Reference proteome</keyword>
<evidence type="ECO:0000313" key="5">
    <source>
        <dbReference type="EMBL" id="OAQ36053.1"/>
    </source>
</evidence>
<evidence type="ECO:0000256" key="3">
    <source>
        <dbReference type="SAM" id="MobiDB-lite"/>
    </source>
</evidence>
<dbReference type="SUPFAM" id="SSF48371">
    <property type="entry name" value="ARM repeat"/>
    <property type="match status" value="1"/>
</dbReference>